<dbReference type="SUPFAM" id="SSF49599">
    <property type="entry name" value="TRAF domain-like"/>
    <property type="match status" value="1"/>
</dbReference>
<dbReference type="EMBL" id="BMAO01007923">
    <property type="protein sequence ID" value="GFR19460.1"/>
    <property type="molecule type" value="Genomic_DNA"/>
</dbReference>
<evidence type="ECO:0008006" key="3">
    <source>
        <dbReference type="Google" id="ProtNLM"/>
    </source>
</evidence>
<protein>
    <recommendedName>
        <fullName evidence="3">MATH domain-containing protein</fullName>
    </recommendedName>
</protein>
<sequence>MTLSEEILTGRLIYLWMIENCCSSLSPETIHSPSFCLENTRWNIALVHNIYHVALRIYREMDDGMDQVEIEFDFCFFSSDDVAMCKEKQQLCLKRGDFFETVFKVHSIDIFRHRNKEFLSNDALTIRCRAFLIGSDTEKVHFRCARTRLGLERRVFFWRIENFSSLQPGQEIKYRIDPIASWCPSTTLILEFPTSDQVCVHFMDNSGVVIPKYALSMCALDETGTNYAAYHFLHSISCDGRLIFQQRKSLMPVRNLMKDDVLTLKCYLEITIGPLWNGFE</sequence>
<dbReference type="InterPro" id="IPR008974">
    <property type="entry name" value="TRAF-like"/>
</dbReference>
<accession>A0A8X6HCI2</accession>
<reference evidence="1" key="1">
    <citation type="submission" date="2020-07" db="EMBL/GenBank/DDBJ databases">
        <title>Multicomponent nature underlies the extraordinary mechanical properties of spider dragline silk.</title>
        <authorList>
            <person name="Kono N."/>
            <person name="Nakamura H."/>
            <person name="Mori M."/>
            <person name="Yoshida Y."/>
            <person name="Ohtoshi R."/>
            <person name="Malay A.D."/>
            <person name="Moran D.A.P."/>
            <person name="Tomita M."/>
            <person name="Numata K."/>
            <person name="Arakawa K."/>
        </authorList>
    </citation>
    <scope>NUCLEOTIDE SEQUENCE</scope>
</reference>
<dbReference type="OrthoDB" id="10655942at2759"/>
<evidence type="ECO:0000313" key="2">
    <source>
        <dbReference type="Proteomes" id="UP000887116"/>
    </source>
</evidence>
<dbReference type="Proteomes" id="UP000887116">
    <property type="component" value="Unassembled WGS sequence"/>
</dbReference>
<dbReference type="Gene3D" id="2.60.210.10">
    <property type="entry name" value="Apoptosis, Tumor Necrosis Factor Receptor Associated Protein 2, Chain A"/>
    <property type="match status" value="1"/>
</dbReference>
<comment type="caution">
    <text evidence="1">The sequence shown here is derived from an EMBL/GenBank/DDBJ whole genome shotgun (WGS) entry which is preliminary data.</text>
</comment>
<keyword evidence="2" id="KW-1185">Reference proteome</keyword>
<dbReference type="AlphaFoldDB" id="A0A8X6HCI2"/>
<proteinExistence type="predicted"/>
<name>A0A8X6HCI2_TRICU</name>
<evidence type="ECO:0000313" key="1">
    <source>
        <dbReference type="EMBL" id="GFR19460.1"/>
    </source>
</evidence>
<gene>
    <name evidence="1" type="ORF">TNCT_531051</name>
</gene>
<organism evidence="1 2">
    <name type="scientific">Trichonephila clavata</name>
    <name type="common">Joro spider</name>
    <name type="synonym">Nephila clavata</name>
    <dbReference type="NCBI Taxonomy" id="2740835"/>
    <lineage>
        <taxon>Eukaryota</taxon>
        <taxon>Metazoa</taxon>
        <taxon>Ecdysozoa</taxon>
        <taxon>Arthropoda</taxon>
        <taxon>Chelicerata</taxon>
        <taxon>Arachnida</taxon>
        <taxon>Araneae</taxon>
        <taxon>Araneomorphae</taxon>
        <taxon>Entelegynae</taxon>
        <taxon>Araneoidea</taxon>
        <taxon>Nephilidae</taxon>
        <taxon>Trichonephila</taxon>
    </lineage>
</organism>